<dbReference type="PANTHER" id="PTHR45648:SF22">
    <property type="entry name" value="GDSL LIPASE_ACYLHYDROLASE FAMILY PROTEIN (AFU_ORTHOLOGUE AFUA_4G14700)"/>
    <property type="match status" value="1"/>
</dbReference>
<dbReference type="CDD" id="cd01846">
    <property type="entry name" value="fatty_acyltransferase_like"/>
    <property type="match status" value="1"/>
</dbReference>
<protein>
    <submittedName>
        <fullName evidence="3">GDSL lipase/acylhydrolase family protein</fullName>
    </submittedName>
</protein>
<keyword evidence="1 3" id="KW-0378">Hydrolase</keyword>
<evidence type="ECO:0000256" key="1">
    <source>
        <dbReference type="ARBA" id="ARBA00022801"/>
    </source>
</evidence>
<name>A0A6A5T3X2_9PLEO</name>
<dbReference type="InterPro" id="IPR036514">
    <property type="entry name" value="SGNH_hydro_sf"/>
</dbReference>
<feature type="signal peptide" evidence="2">
    <location>
        <begin position="1"/>
        <end position="21"/>
    </location>
</feature>
<feature type="chain" id="PRO_5025564178" evidence="2">
    <location>
        <begin position="22"/>
        <end position="359"/>
    </location>
</feature>
<dbReference type="AlphaFoldDB" id="A0A6A5T3X2"/>
<evidence type="ECO:0000313" key="3">
    <source>
        <dbReference type="EMBL" id="KAF1946878.1"/>
    </source>
</evidence>
<organism evidence="3 4">
    <name type="scientific">Clathrospora elynae</name>
    <dbReference type="NCBI Taxonomy" id="706981"/>
    <lineage>
        <taxon>Eukaryota</taxon>
        <taxon>Fungi</taxon>
        <taxon>Dikarya</taxon>
        <taxon>Ascomycota</taxon>
        <taxon>Pezizomycotina</taxon>
        <taxon>Dothideomycetes</taxon>
        <taxon>Pleosporomycetidae</taxon>
        <taxon>Pleosporales</taxon>
        <taxon>Diademaceae</taxon>
        <taxon>Clathrospora</taxon>
    </lineage>
</organism>
<dbReference type="InterPro" id="IPR001087">
    <property type="entry name" value="GDSL"/>
</dbReference>
<evidence type="ECO:0000256" key="2">
    <source>
        <dbReference type="SAM" id="SignalP"/>
    </source>
</evidence>
<dbReference type="GO" id="GO:0016788">
    <property type="term" value="F:hydrolase activity, acting on ester bonds"/>
    <property type="evidence" value="ECO:0007669"/>
    <property type="project" value="InterPro"/>
</dbReference>
<dbReference type="Proteomes" id="UP000800038">
    <property type="component" value="Unassembled WGS sequence"/>
</dbReference>
<dbReference type="OrthoDB" id="1600564at2759"/>
<keyword evidence="2" id="KW-0732">Signal</keyword>
<reference evidence="3" key="1">
    <citation type="journal article" date="2020" name="Stud. Mycol.">
        <title>101 Dothideomycetes genomes: a test case for predicting lifestyles and emergence of pathogens.</title>
        <authorList>
            <person name="Haridas S."/>
            <person name="Albert R."/>
            <person name="Binder M."/>
            <person name="Bloem J."/>
            <person name="Labutti K."/>
            <person name="Salamov A."/>
            <person name="Andreopoulos B."/>
            <person name="Baker S."/>
            <person name="Barry K."/>
            <person name="Bills G."/>
            <person name="Bluhm B."/>
            <person name="Cannon C."/>
            <person name="Castanera R."/>
            <person name="Culley D."/>
            <person name="Daum C."/>
            <person name="Ezra D."/>
            <person name="Gonzalez J."/>
            <person name="Henrissat B."/>
            <person name="Kuo A."/>
            <person name="Liang C."/>
            <person name="Lipzen A."/>
            <person name="Lutzoni F."/>
            <person name="Magnuson J."/>
            <person name="Mondo S."/>
            <person name="Nolan M."/>
            <person name="Ohm R."/>
            <person name="Pangilinan J."/>
            <person name="Park H.-J."/>
            <person name="Ramirez L."/>
            <person name="Alfaro M."/>
            <person name="Sun H."/>
            <person name="Tritt A."/>
            <person name="Yoshinaga Y."/>
            <person name="Zwiers L.-H."/>
            <person name="Turgeon B."/>
            <person name="Goodwin S."/>
            <person name="Spatafora J."/>
            <person name="Crous P."/>
            <person name="Grigoriev I."/>
        </authorList>
    </citation>
    <scope>NUCLEOTIDE SEQUENCE</scope>
    <source>
        <strain evidence="3">CBS 161.51</strain>
    </source>
</reference>
<accession>A0A6A5T3X2</accession>
<keyword evidence="4" id="KW-1185">Reference proteome</keyword>
<dbReference type="SUPFAM" id="SSF52266">
    <property type="entry name" value="SGNH hydrolase"/>
    <property type="match status" value="1"/>
</dbReference>
<dbReference type="PANTHER" id="PTHR45648">
    <property type="entry name" value="GDSL LIPASE/ACYLHYDROLASE FAMILY PROTEIN (AFU_ORTHOLOGUE AFUA_4G14700)"/>
    <property type="match status" value="1"/>
</dbReference>
<dbReference type="EMBL" id="ML976001">
    <property type="protein sequence ID" value="KAF1946878.1"/>
    <property type="molecule type" value="Genomic_DNA"/>
</dbReference>
<sequence length="359" mass="39423">MVSSWAVRLLVANLAIAVGLAGRPSQGWREGKFKTLVTFGDSYTDENRLEYFINHNGSAPPVAWQQPVGLATASGGLSWARYASIYSKSSLYNYAVSGAVCSNKVTPRYLSATKAPFPDIAGYELPAFIADSSARNPNGTKFFSGKPDSTVYAIWIGTNDLGNGAFLTDSEAPGKTVADYMDCVYAQITRLYENGGRYFVILNLAPLDLLPQYAQLQNGGLQSTQYFPNTPGKNLTQIHGRMQQTVSGLNQVYKYRTPFEAQVNEGTWEDAKIASFDVNALMTDIYYHPSRYLNGTAPLNVQGVEHLCNEAGLNCTMTSSPDSFMWFDPLHPSEQTSRIVAREFVGVLGGGSRWARYWG</sequence>
<evidence type="ECO:0000313" key="4">
    <source>
        <dbReference type="Proteomes" id="UP000800038"/>
    </source>
</evidence>
<dbReference type="Pfam" id="PF00657">
    <property type="entry name" value="Lipase_GDSL"/>
    <property type="match status" value="1"/>
</dbReference>
<dbReference type="InterPro" id="IPR051058">
    <property type="entry name" value="GDSL_Est/Lipase"/>
</dbReference>
<gene>
    <name evidence="3" type="ORF">EJ02DRAFT_418223</name>
</gene>
<proteinExistence type="predicted"/>
<dbReference type="Gene3D" id="3.40.50.1110">
    <property type="entry name" value="SGNH hydrolase"/>
    <property type="match status" value="1"/>
</dbReference>